<dbReference type="InterPro" id="IPR014752">
    <property type="entry name" value="Arrestin-like_C"/>
</dbReference>
<proteinExistence type="predicted"/>
<dbReference type="InterPro" id="IPR014756">
    <property type="entry name" value="Ig_E-set"/>
</dbReference>
<dbReference type="HOGENOM" id="CLU_368877_0_0_1"/>
<gene>
    <name evidence="2" type="ORF">M422DRAFT_248482</name>
</gene>
<accession>A0A0C9VIV0</accession>
<dbReference type="Proteomes" id="UP000054279">
    <property type="component" value="Unassembled WGS sequence"/>
</dbReference>
<dbReference type="AlphaFoldDB" id="A0A0C9VIV0"/>
<dbReference type="GO" id="GO:0015031">
    <property type="term" value="P:protein transport"/>
    <property type="evidence" value="ECO:0007669"/>
    <property type="project" value="TreeGrafter"/>
</dbReference>
<dbReference type="EMBL" id="KN837100">
    <property type="protein sequence ID" value="KIJ47894.1"/>
    <property type="molecule type" value="Genomic_DNA"/>
</dbReference>
<dbReference type="PANTHER" id="PTHR11188">
    <property type="entry name" value="ARRESTIN DOMAIN CONTAINING PROTEIN"/>
    <property type="match status" value="1"/>
</dbReference>
<reference evidence="2 3" key="1">
    <citation type="submission" date="2014-06" db="EMBL/GenBank/DDBJ databases">
        <title>Evolutionary Origins and Diversification of the Mycorrhizal Mutualists.</title>
        <authorList>
            <consortium name="DOE Joint Genome Institute"/>
            <consortium name="Mycorrhizal Genomics Consortium"/>
            <person name="Kohler A."/>
            <person name="Kuo A."/>
            <person name="Nagy L.G."/>
            <person name="Floudas D."/>
            <person name="Copeland A."/>
            <person name="Barry K.W."/>
            <person name="Cichocki N."/>
            <person name="Veneault-Fourrey C."/>
            <person name="LaButti K."/>
            <person name="Lindquist E.A."/>
            <person name="Lipzen A."/>
            <person name="Lundell T."/>
            <person name="Morin E."/>
            <person name="Murat C."/>
            <person name="Riley R."/>
            <person name="Ohm R."/>
            <person name="Sun H."/>
            <person name="Tunlid A."/>
            <person name="Henrissat B."/>
            <person name="Grigoriev I.V."/>
            <person name="Hibbett D.S."/>
            <person name="Martin F."/>
        </authorList>
    </citation>
    <scope>NUCLEOTIDE SEQUENCE [LARGE SCALE GENOMIC DNA]</scope>
    <source>
        <strain evidence="2 3">SS14</strain>
    </source>
</reference>
<sequence length="755" mass="83767">MFFIPLFKPIPIKIKVTSRSKPLPMSAANNPGSFECPRNPKVSDINLMLRSIIRLKHSKTSYAQRVMAEDLGLPDDVRKRDTWGKNVEVDISLSSWAVDKENPKKGYWSDAQLTTAMCLRLIVDFPGLGNWVKVRTLDLPLTSGIPPPDWHAPASEYSLSNIPIPPPPPFRAVVPSTSVAVSPVGNKRRDSRTPKLSLRISSFLRYPKVTYKLDRIIGLFMSWIYFLFDQNRRFIGHRMAPPVISISLPKGLRVPGERVSGILNLNIELAKEKGVDEVTVSLRGEIKTWVTTGNSGNDTNRTTERDKETLFQMTCSLWREGETIPSQEAGIASFPFAFSIPDGNLPPSFYGGTRENGGAVVYYVHAVGRRRKWYKRNIHVDEIFPCIPSDTGPSVLYSLPSWNGGWDMHQNSEKVKKGIFSHSGLVTAAIILPSMPSIPLFKPIPINLKVTCRSKSLPLSAANNPRSFEYPRNPKVSDIDFILYSRLTIKHSTQVTRVIEEEIGHQAGFGLPDGVRERDTRGKHVDIAISPPVWTIDKGDPNKGYWSEEITFSSLLFLRCPPPIRTRQLNTTMSLKLVIDFAGLGNKVKVEIPDLSLTSGLPPPGWHPPISISPVPNTPVIHHVPNTSSSSSLRTSQTVSPISPISIISSIPISGPLLNTPMLHHSPATSSSSSLRTSEPFSPISPIIVSSVKKVEEKVEEMALPSYSLEAEPLTLPVSEMLESYLQFSSGYLPVYELDLPPSYFDVLTENFADS</sequence>
<evidence type="ECO:0000259" key="1">
    <source>
        <dbReference type="Pfam" id="PF00339"/>
    </source>
</evidence>
<feature type="domain" description="Arrestin-like N-terminal" evidence="1">
    <location>
        <begin position="247"/>
        <end position="375"/>
    </location>
</feature>
<dbReference type="Pfam" id="PF00339">
    <property type="entry name" value="Arrestin_N"/>
    <property type="match status" value="1"/>
</dbReference>
<dbReference type="InterPro" id="IPR050357">
    <property type="entry name" value="Arrestin_domain-protein"/>
</dbReference>
<dbReference type="SUPFAM" id="SSF81296">
    <property type="entry name" value="E set domains"/>
    <property type="match status" value="1"/>
</dbReference>
<organism evidence="2 3">
    <name type="scientific">Sphaerobolus stellatus (strain SS14)</name>
    <dbReference type="NCBI Taxonomy" id="990650"/>
    <lineage>
        <taxon>Eukaryota</taxon>
        <taxon>Fungi</taxon>
        <taxon>Dikarya</taxon>
        <taxon>Basidiomycota</taxon>
        <taxon>Agaricomycotina</taxon>
        <taxon>Agaricomycetes</taxon>
        <taxon>Phallomycetidae</taxon>
        <taxon>Geastrales</taxon>
        <taxon>Sphaerobolaceae</taxon>
        <taxon>Sphaerobolus</taxon>
    </lineage>
</organism>
<evidence type="ECO:0000313" key="3">
    <source>
        <dbReference type="Proteomes" id="UP000054279"/>
    </source>
</evidence>
<dbReference type="Gene3D" id="2.60.40.640">
    <property type="match status" value="1"/>
</dbReference>
<name>A0A0C9VIV0_SPHS4</name>
<evidence type="ECO:0000313" key="2">
    <source>
        <dbReference type="EMBL" id="KIJ47894.1"/>
    </source>
</evidence>
<dbReference type="PANTHER" id="PTHR11188:SF17">
    <property type="entry name" value="FI21816P1"/>
    <property type="match status" value="1"/>
</dbReference>
<protein>
    <recommendedName>
        <fullName evidence="1">Arrestin-like N-terminal domain-containing protein</fullName>
    </recommendedName>
</protein>
<dbReference type="InterPro" id="IPR011021">
    <property type="entry name" value="Arrestin-like_N"/>
</dbReference>
<dbReference type="GO" id="GO:0005737">
    <property type="term" value="C:cytoplasm"/>
    <property type="evidence" value="ECO:0007669"/>
    <property type="project" value="TreeGrafter"/>
</dbReference>
<dbReference type="OrthoDB" id="2742096at2759"/>
<keyword evidence="3" id="KW-1185">Reference proteome</keyword>